<name>A0AAE0B645_9ROSI</name>
<protein>
    <recommendedName>
        <fullName evidence="3">Reverse transcriptase zinc-binding domain-containing protein</fullName>
    </recommendedName>
</protein>
<evidence type="ECO:0000313" key="2">
    <source>
        <dbReference type="Proteomes" id="UP001281410"/>
    </source>
</evidence>
<reference evidence="1" key="1">
    <citation type="journal article" date="2023" name="Plant J.">
        <title>Genome sequences and population genomics provide insights into the demographic history, inbreeding, and mutation load of two 'living fossil' tree species of Dipteronia.</title>
        <authorList>
            <person name="Feng Y."/>
            <person name="Comes H.P."/>
            <person name="Chen J."/>
            <person name="Zhu S."/>
            <person name="Lu R."/>
            <person name="Zhang X."/>
            <person name="Li P."/>
            <person name="Qiu J."/>
            <person name="Olsen K.M."/>
            <person name="Qiu Y."/>
        </authorList>
    </citation>
    <scope>NUCLEOTIDE SEQUENCE</scope>
    <source>
        <strain evidence="1">NBL</strain>
    </source>
</reference>
<proteinExistence type="predicted"/>
<comment type="caution">
    <text evidence="1">The sequence shown here is derived from an EMBL/GenBank/DDBJ whole genome shotgun (WGS) entry which is preliminary data.</text>
</comment>
<gene>
    <name evidence="1" type="ORF">Dsin_001830</name>
</gene>
<evidence type="ECO:0000313" key="1">
    <source>
        <dbReference type="EMBL" id="KAK3229949.1"/>
    </source>
</evidence>
<accession>A0AAE0B645</accession>
<keyword evidence="2" id="KW-1185">Reference proteome</keyword>
<dbReference type="PANTHER" id="PTHR33116:SF78">
    <property type="entry name" value="OS12G0587133 PROTEIN"/>
    <property type="match status" value="1"/>
</dbReference>
<dbReference type="InterPro" id="IPR036691">
    <property type="entry name" value="Endo/exonu/phosph_ase_sf"/>
</dbReference>
<dbReference type="SUPFAM" id="SSF56219">
    <property type="entry name" value="DNase I-like"/>
    <property type="match status" value="1"/>
</dbReference>
<dbReference type="Proteomes" id="UP001281410">
    <property type="component" value="Unassembled WGS sequence"/>
</dbReference>
<sequence length="569" mass="66029">MAPWCIWGDFNTVLRREERKGGLFNRSSVRNFHNFILQAQVIDIPLQGIQFTWSNNRVNGCWARLDRFLVSPIILSWYPNMVQVGFPRSIYDHSAVTLGVRKAYWGPRPFRFFNSWSESKELMANVRSTWIGTKLTGSLSHGLHYVHVSSLQFTDDTILFIQPKAKYIKNDRRIMRCFELASGLKINFLKSCVVQVGKIRGAMTNWGELFGCPNVSLPIMYLGLPLGGRPGLKSFWMDLIQRVELRLAPWKKKFLNKGGRLVLIKAVLSSIPTYYMSVFKLPVWVAQKLERIQRNFFLGDGLERKKIHAVKWANLCKNKENGGLGIGSILSMNKGLLARWVWRFGVEESSLWKRVICAKYNIPLKSMKWDWFCGAKGSCFIKTIAGLCRQDTVHGKLLEEGLVVVLGRGDKPRLWSDMLVEGQSLKVVFPRIHALACDKVGYVREFGYWEGTTWVWEVKLRRPVFSWEVQQWDRFRCCLHMFTVQNNVSDTIMWKFDSSHMFTVKSFWRRLSEDQSDPSRHFKNIWRGFCPPKIEIFVWQLIKGGFWSEMCYTIVGLMLVRISSVPSVS</sequence>
<organism evidence="1 2">
    <name type="scientific">Dipteronia sinensis</name>
    <dbReference type="NCBI Taxonomy" id="43782"/>
    <lineage>
        <taxon>Eukaryota</taxon>
        <taxon>Viridiplantae</taxon>
        <taxon>Streptophyta</taxon>
        <taxon>Embryophyta</taxon>
        <taxon>Tracheophyta</taxon>
        <taxon>Spermatophyta</taxon>
        <taxon>Magnoliopsida</taxon>
        <taxon>eudicotyledons</taxon>
        <taxon>Gunneridae</taxon>
        <taxon>Pentapetalae</taxon>
        <taxon>rosids</taxon>
        <taxon>malvids</taxon>
        <taxon>Sapindales</taxon>
        <taxon>Sapindaceae</taxon>
        <taxon>Hippocastanoideae</taxon>
        <taxon>Acereae</taxon>
        <taxon>Dipteronia</taxon>
    </lineage>
</organism>
<dbReference type="AlphaFoldDB" id="A0AAE0B645"/>
<dbReference type="EMBL" id="JANJYJ010000001">
    <property type="protein sequence ID" value="KAK3229949.1"/>
    <property type="molecule type" value="Genomic_DNA"/>
</dbReference>
<evidence type="ECO:0008006" key="3">
    <source>
        <dbReference type="Google" id="ProtNLM"/>
    </source>
</evidence>
<dbReference type="Gene3D" id="3.60.10.10">
    <property type="entry name" value="Endonuclease/exonuclease/phosphatase"/>
    <property type="match status" value="1"/>
</dbReference>
<dbReference type="PANTHER" id="PTHR33116">
    <property type="entry name" value="REVERSE TRANSCRIPTASE ZINC-BINDING DOMAIN-CONTAINING PROTEIN-RELATED-RELATED"/>
    <property type="match status" value="1"/>
</dbReference>